<dbReference type="EMBL" id="JASCZI010151091">
    <property type="protein sequence ID" value="MED6169142.1"/>
    <property type="molecule type" value="Genomic_DNA"/>
</dbReference>
<sequence>MLGQVPTPAVPWRDQDSSQVFTWNPSSLILIRIQALNMLLKLQLGTSLDGRNERMCKIISSGNTPILSTPPDMAIVVLSAKRTREISLGVSVFHRSLPYWVHIMGDAVMLVYNLP</sequence>
<name>A0ABU6V6Y7_9FABA</name>
<reference evidence="1 2" key="1">
    <citation type="journal article" date="2023" name="Plants (Basel)">
        <title>Bridging the Gap: Combining Genomics and Transcriptomics Approaches to Understand Stylosanthes scabra, an Orphan Legume from the Brazilian Caatinga.</title>
        <authorList>
            <person name="Ferreira-Neto J.R.C."/>
            <person name="da Silva M.D."/>
            <person name="Binneck E."/>
            <person name="de Melo N.F."/>
            <person name="da Silva R.H."/>
            <person name="de Melo A.L.T.M."/>
            <person name="Pandolfi V."/>
            <person name="Bustamante F.O."/>
            <person name="Brasileiro-Vidal A.C."/>
            <person name="Benko-Iseppon A.M."/>
        </authorList>
    </citation>
    <scope>NUCLEOTIDE SEQUENCE [LARGE SCALE GENOMIC DNA]</scope>
    <source>
        <tissue evidence="1">Leaves</tissue>
    </source>
</reference>
<protein>
    <submittedName>
        <fullName evidence="1">Uncharacterized protein</fullName>
    </submittedName>
</protein>
<comment type="caution">
    <text evidence="1">The sequence shown here is derived from an EMBL/GenBank/DDBJ whole genome shotgun (WGS) entry which is preliminary data.</text>
</comment>
<dbReference type="Proteomes" id="UP001341840">
    <property type="component" value="Unassembled WGS sequence"/>
</dbReference>
<evidence type="ECO:0000313" key="1">
    <source>
        <dbReference type="EMBL" id="MED6169142.1"/>
    </source>
</evidence>
<gene>
    <name evidence="1" type="ORF">PIB30_018669</name>
</gene>
<keyword evidence="2" id="KW-1185">Reference proteome</keyword>
<organism evidence="1 2">
    <name type="scientific">Stylosanthes scabra</name>
    <dbReference type="NCBI Taxonomy" id="79078"/>
    <lineage>
        <taxon>Eukaryota</taxon>
        <taxon>Viridiplantae</taxon>
        <taxon>Streptophyta</taxon>
        <taxon>Embryophyta</taxon>
        <taxon>Tracheophyta</taxon>
        <taxon>Spermatophyta</taxon>
        <taxon>Magnoliopsida</taxon>
        <taxon>eudicotyledons</taxon>
        <taxon>Gunneridae</taxon>
        <taxon>Pentapetalae</taxon>
        <taxon>rosids</taxon>
        <taxon>fabids</taxon>
        <taxon>Fabales</taxon>
        <taxon>Fabaceae</taxon>
        <taxon>Papilionoideae</taxon>
        <taxon>50 kb inversion clade</taxon>
        <taxon>dalbergioids sensu lato</taxon>
        <taxon>Dalbergieae</taxon>
        <taxon>Pterocarpus clade</taxon>
        <taxon>Stylosanthes</taxon>
    </lineage>
</organism>
<evidence type="ECO:0000313" key="2">
    <source>
        <dbReference type="Proteomes" id="UP001341840"/>
    </source>
</evidence>
<accession>A0ABU6V6Y7</accession>
<proteinExistence type="predicted"/>